<evidence type="ECO:0000313" key="9">
    <source>
        <dbReference type="EMBL" id="MBB6692804.1"/>
    </source>
</evidence>
<feature type="transmembrane region" description="Helical" evidence="7">
    <location>
        <begin position="276"/>
        <end position="294"/>
    </location>
</feature>
<reference evidence="9 10" key="1">
    <citation type="submission" date="2020-08" db="EMBL/GenBank/DDBJ databases">
        <title>Cohnella phylogeny.</title>
        <authorList>
            <person name="Dunlap C."/>
        </authorList>
    </citation>
    <scope>NUCLEOTIDE SEQUENCE [LARGE SCALE GENOMIC DNA]</scope>
    <source>
        <strain evidence="9 10">DSM 25239</strain>
    </source>
</reference>
<evidence type="ECO:0000256" key="6">
    <source>
        <dbReference type="ARBA" id="ARBA00023136"/>
    </source>
</evidence>
<feature type="transmembrane region" description="Helical" evidence="7">
    <location>
        <begin position="106"/>
        <end position="127"/>
    </location>
</feature>
<keyword evidence="3" id="KW-1003">Cell membrane</keyword>
<evidence type="ECO:0000259" key="8">
    <source>
        <dbReference type="PROSITE" id="PS50850"/>
    </source>
</evidence>
<dbReference type="InterPro" id="IPR011701">
    <property type="entry name" value="MFS"/>
</dbReference>
<dbReference type="Gene3D" id="1.20.1250.20">
    <property type="entry name" value="MFS general substrate transporter like domains"/>
    <property type="match status" value="2"/>
</dbReference>
<protein>
    <submittedName>
        <fullName evidence="9">MFS transporter</fullName>
    </submittedName>
</protein>
<comment type="subcellular location">
    <subcellularLocation>
        <location evidence="1">Cell membrane</location>
        <topology evidence="1">Multi-pass membrane protein</topology>
    </subcellularLocation>
</comment>
<feature type="transmembrane region" description="Helical" evidence="7">
    <location>
        <begin position="210"/>
        <end position="233"/>
    </location>
</feature>
<evidence type="ECO:0000256" key="7">
    <source>
        <dbReference type="SAM" id="Phobius"/>
    </source>
</evidence>
<gene>
    <name evidence="9" type="ORF">H7B90_15450</name>
</gene>
<dbReference type="EMBL" id="JACJVR010000059">
    <property type="protein sequence ID" value="MBB6692804.1"/>
    <property type="molecule type" value="Genomic_DNA"/>
</dbReference>
<dbReference type="InterPro" id="IPR050189">
    <property type="entry name" value="MFS_Efflux_Transporters"/>
</dbReference>
<keyword evidence="2" id="KW-0813">Transport</keyword>
<dbReference type="PROSITE" id="PS50850">
    <property type="entry name" value="MFS"/>
    <property type="match status" value="1"/>
</dbReference>
<organism evidence="9 10">
    <name type="scientific">Cohnella xylanilytica</name>
    <dbReference type="NCBI Taxonomy" id="557555"/>
    <lineage>
        <taxon>Bacteria</taxon>
        <taxon>Bacillati</taxon>
        <taxon>Bacillota</taxon>
        <taxon>Bacilli</taxon>
        <taxon>Bacillales</taxon>
        <taxon>Paenibacillaceae</taxon>
        <taxon>Cohnella</taxon>
    </lineage>
</organism>
<dbReference type="RefSeq" id="WP_185136786.1">
    <property type="nucleotide sequence ID" value="NZ_JACJVR010000059.1"/>
</dbReference>
<dbReference type="InterPro" id="IPR036259">
    <property type="entry name" value="MFS_trans_sf"/>
</dbReference>
<feature type="transmembrane region" description="Helical" evidence="7">
    <location>
        <begin position="363"/>
        <end position="383"/>
    </location>
</feature>
<evidence type="ECO:0000256" key="4">
    <source>
        <dbReference type="ARBA" id="ARBA00022692"/>
    </source>
</evidence>
<feature type="transmembrane region" description="Helical" evidence="7">
    <location>
        <begin position="55"/>
        <end position="74"/>
    </location>
</feature>
<sequence>MTKTKTKNDKKNDMTLWLLTVAIFAIGSAELLPMGLLLPIAEDTGVSIARAGMLVTAYALAVVVGGPVLTAVFGSLSRKTTLAIFVSVFAAGSALSAFALSYEWLLVGRVASALAQGVLFGAIVVMAKDLAAPGKEGRNIALVGSGLTVAVVLGSPLGTLAGEQFGWRVPFMAVGLLALGVLLGLRSVPAVRISEPVPMADQLRIVSGRSFLLALLVTVFGTGGTFAALTYIAPILERNAGVSGGTVSAVLLVFGVGSVAGNWFGGRMADRRLYPALLGGLLSLSASMALFAWASRDTVAAFLTALLWGAAAYSIMTPLNIQVLRRAKSAQELASTLNISAFNLGNALGSFAGGAVIDSPLGLSAVPWCAALITLVGLGLAIFSARADQRAPTTG</sequence>
<evidence type="ECO:0000313" key="10">
    <source>
        <dbReference type="Proteomes" id="UP000553776"/>
    </source>
</evidence>
<dbReference type="PANTHER" id="PTHR43124">
    <property type="entry name" value="PURINE EFFLUX PUMP PBUE"/>
    <property type="match status" value="1"/>
</dbReference>
<dbReference type="SUPFAM" id="SSF103473">
    <property type="entry name" value="MFS general substrate transporter"/>
    <property type="match status" value="1"/>
</dbReference>
<dbReference type="AlphaFoldDB" id="A0A841U499"/>
<feature type="transmembrane region" description="Helical" evidence="7">
    <location>
        <begin position="333"/>
        <end position="357"/>
    </location>
</feature>
<dbReference type="Pfam" id="PF07690">
    <property type="entry name" value="MFS_1"/>
    <property type="match status" value="1"/>
</dbReference>
<keyword evidence="10" id="KW-1185">Reference proteome</keyword>
<name>A0A841U499_9BACL</name>
<keyword evidence="4 7" id="KW-0812">Transmembrane</keyword>
<feature type="transmembrane region" description="Helical" evidence="7">
    <location>
        <begin position="245"/>
        <end position="264"/>
    </location>
</feature>
<feature type="transmembrane region" description="Helical" evidence="7">
    <location>
        <begin position="81"/>
        <end position="100"/>
    </location>
</feature>
<dbReference type="PANTHER" id="PTHR43124:SF8">
    <property type="entry name" value="INNER MEMBRANE TRANSPORT PROTEIN YDHP"/>
    <property type="match status" value="1"/>
</dbReference>
<feature type="domain" description="Major facilitator superfamily (MFS) profile" evidence="8">
    <location>
        <begin position="15"/>
        <end position="389"/>
    </location>
</feature>
<feature type="transmembrane region" description="Helical" evidence="7">
    <location>
        <begin position="139"/>
        <end position="157"/>
    </location>
</feature>
<evidence type="ECO:0000256" key="3">
    <source>
        <dbReference type="ARBA" id="ARBA00022475"/>
    </source>
</evidence>
<dbReference type="Proteomes" id="UP000553776">
    <property type="component" value="Unassembled WGS sequence"/>
</dbReference>
<dbReference type="CDD" id="cd17324">
    <property type="entry name" value="MFS_NepI_like"/>
    <property type="match status" value="1"/>
</dbReference>
<evidence type="ECO:0000256" key="2">
    <source>
        <dbReference type="ARBA" id="ARBA00022448"/>
    </source>
</evidence>
<keyword evidence="5 7" id="KW-1133">Transmembrane helix</keyword>
<evidence type="ECO:0000256" key="1">
    <source>
        <dbReference type="ARBA" id="ARBA00004651"/>
    </source>
</evidence>
<dbReference type="GO" id="GO:0005886">
    <property type="term" value="C:plasma membrane"/>
    <property type="evidence" value="ECO:0007669"/>
    <property type="project" value="UniProtKB-SubCell"/>
</dbReference>
<keyword evidence="6 7" id="KW-0472">Membrane</keyword>
<feature type="transmembrane region" description="Helical" evidence="7">
    <location>
        <begin position="300"/>
        <end position="321"/>
    </location>
</feature>
<evidence type="ECO:0000256" key="5">
    <source>
        <dbReference type="ARBA" id="ARBA00022989"/>
    </source>
</evidence>
<accession>A0A841U499</accession>
<feature type="transmembrane region" description="Helical" evidence="7">
    <location>
        <begin position="169"/>
        <end position="189"/>
    </location>
</feature>
<dbReference type="GO" id="GO:0022857">
    <property type="term" value="F:transmembrane transporter activity"/>
    <property type="evidence" value="ECO:0007669"/>
    <property type="project" value="InterPro"/>
</dbReference>
<dbReference type="InterPro" id="IPR020846">
    <property type="entry name" value="MFS_dom"/>
</dbReference>
<comment type="caution">
    <text evidence="9">The sequence shown here is derived from an EMBL/GenBank/DDBJ whole genome shotgun (WGS) entry which is preliminary data.</text>
</comment>
<proteinExistence type="predicted"/>